<dbReference type="EMBL" id="QHHQ01000003">
    <property type="protein sequence ID" value="RAI00555.1"/>
    <property type="molecule type" value="Genomic_DNA"/>
</dbReference>
<reference evidence="2 3" key="1">
    <citation type="submission" date="2018-05" db="EMBL/GenBank/DDBJ databases">
        <title>Acuticoccus sediminis sp. nov., isolated from deep-sea sediment of Indian Ocean.</title>
        <authorList>
            <person name="Liu X."/>
            <person name="Lai Q."/>
            <person name="Du Y."/>
            <person name="Sun F."/>
            <person name="Zhang X."/>
            <person name="Wang S."/>
            <person name="Shao Z."/>
        </authorList>
    </citation>
    <scope>NUCLEOTIDE SEQUENCE [LARGE SCALE GENOMIC DNA]</scope>
    <source>
        <strain evidence="2 3">PTG4-2</strain>
    </source>
</reference>
<feature type="compositionally biased region" description="Basic and acidic residues" evidence="1">
    <location>
        <begin position="96"/>
        <end position="142"/>
    </location>
</feature>
<feature type="region of interest" description="Disordered" evidence="1">
    <location>
        <begin position="56"/>
        <end position="178"/>
    </location>
</feature>
<sequence length="178" mass="19383">MVQSETGIARSLGTLIAEVANVAKKSEVTRLQDAVVEVVRRVTMLEARLDRAELEAATRGHRQPDPVQQPARQALPGSVVEPAAAAPAPAVPAKPEPPRRLTVEMIEARIAERRRANEAARRGATAPDRRTGEAPLADRESQARAFAERFAQTPAKSVRDADGAYEPRLRTAPRRLFS</sequence>
<dbReference type="Proteomes" id="UP000249590">
    <property type="component" value="Unassembled WGS sequence"/>
</dbReference>
<gene>
    <name evidence="2" type="ORF">DLJ53_14930</name>
</gene>
<feature type="compositionally biased region" description="Basic and acidic residues" evidence="1">
    <location>
        <begin position="157"/>
        <end position="169"/>
    </location>
</feature>
<evidence type="ECO:0000313" key="2">
    <source>
        <dbReference type="EMBL" id="RAI00555.1"/>
    </source>
</evidence>
<proteinExistence type="predicted"/>
<comment type="caution">
    <text evidence="2">The sequence shown here is derived from an EMBL/GenBank/DDBJ whole genome shotgun (WGS) entry which is preliminary data.</text>
</comment>
<keyword evidence="3" id="KW-1185">Reference proteome</keyword>
<feature type="compositionally biased region" description="Low complexity" evidence="1">
    <location>
        <begin position="79"/>
        <end position="88"/>
    </location>
</feature>
<evidence type="ECO:0000256" key="1">
    <source>
        <dbReference type="SAM" id="MobiDB-lite"/>
    </source>
</evidence>
<accession>A0A8B2NTI2</accession>
<evidence type="ECO:0000313" key="3">
    <source>
        <dbReference type="Proteomes" id="UP000249590"/>
    </source>
</evidence>
<organism evidence="2 3">
    <name type="scientific">Acuticoccus sediminis</name>
    <dbReference type="NCBI Taxonomy" id="2184697"/>
    <lineage>
        <taxon>Bacteria</taxon>
        <taxon>Pseudomonadati</taxon>
        <taxon>Pseudomonadota</taxon>
        <taxon>Alphaproteobacteria</taxon>
        <taxon>Hyphomicrobiales</taxon>
        <taxon>Amorphaceae</taxon>
        <taxon>Acuticoccus</taxon>
    </lineage>
</organism>
<dbReference type="AlphaFoldDB" id="A0A8B2NTI2"/>
<protein>
    <submittedName>
        <fullName evidence="2">Uncharacterized protein</fullName>
    </submittedName>
</protein>
<name>A0A8B2NTI2_9HYPH</name>